<evidence type="ECO:0000256" key="11">
    <source>
        <dbReference type="ARBA" id="ARBA00083107"/>
    </source>
</evidence>
<comment type="catalytic activity">
    <reaction evidence="9">
        <text>cyclobutadipyrimidine (in DNA) = 2 pyrimidine residues (in DNA).</text>
        <dbReference type="EC" id="4.1.99.3"/>
    </reaction>
</comment>
<organism evidence="16 17">
    <name type="scientific">Shewanella aestuarii</name>
    <dbReference type="NCBI Taxonomy" id="1028752"/>
    <lineage>
        <taxon>Bacteria</taxon>
        <taxon>Pseudomonadati</taxon>
        <taxon>Pseudomonadota</taxon>
        <taxon>Gammaproteobacteria</taxon>
        <taxon>Alteromonadales</taxon>
        <taxon>Shewanellaceae</taxon>
        <taxon>Shewanella</taxon>
    </lineage>
</organism>
<dbReference type="Pfam" id="PF03441">
    <property type="entry name" value="FAD_binding_7"/>
    <property type="match status" value="1"/>
</dbReference>
<proteinExistence type="inferred from homology"/>
<dbReference type="InterPro" id="IPR036134">
    <property type="entry name" value="Crypto/Photolyase_FAD-like_sf"/>
</dbReference>
<evidence type="ECO:0000256" key="4">
    <source>
        <dbReference type="ARBA" id="ARBA00014046"/>
    </source>
</evidence>
<evidence type="ECO:0000313" key="16">
    <source>
        <dbReference type="EMBL" id="QIR15337.1"/>
    </source>
</evidence>
<feature type="site" description="Electron transfer via tryptophanyl radical" evidence="13">
    <location>
        <position position="390"/>
    </location>
</feature>
<evidence type="ECO:0000313" key="17">
    <source>
        <dbReference type="Proteomes" id="UP000502608"/>
    </source>
</evidence>
<feature type="binding site" evidence="12">
    <location>
        <begin position="380"/>
        <end position="382"/>
    </location>
    <ligand>
        <name>FAD</name>
        <dbReference type="ChEBI" id="CHEBI:57692"/>
    </ligand>
</feature>
<dbReference type="InterPro" id="IPR005101">
    <property type="entry name" value="Cryptochr/Photolyase_FAD-bd"/>
</dbReference>
<reference evidence="16 17" key="1">
    <citation type="submission" date="2020-03" db="EMBL/GenBank/DDBJ databases">
        <title>Complete genome sequence of Shewanella sp.</title>
        <authorList>
            <person name="Kim Y.-S."/>
            <person name="Kim S.-J."/>
            <person name="Jung H.-K."/>
            <person name="Kim K.-H."/>
        </authorList>
    </citation>
    <scope>NUCLEOTIDE SEQUENCE [LARGE SCALE GENOMIC DNA]</scope>
    <source>
        <strain evidence="16 17">PN3F2</strain>
    </source>
</reference>
<dbReference type="EC" id="4.1.99.3" evidence="3"/>
<dbReference type="InterPro" id="IPR002081">
    <property type="entry name" value="Cryptochrome/DNA_photolyase_1"/>
</dbReference>
<evidence type="ECO:0000256" key="8">
    <source>
        <dbReference type="ARBA" id="ARBA00031671"/>
    </source>
</evidence>
<comment type="similarity">
    <text evidence="2">Belongs to the DNA photolyase class-1 family.</text>
</comment>
<gene>
    <name evidence="16" type="primary">phrB</name>
    <name evidence="16" type="ORF">HBH39_13255</name>
</gene>
<keyword evidence="16" id="KW-0456">Lyase</keyword>
<comment type="cofactor">
    <cofactor evidence="1">
        <name>(6R)-5,10-methylene-5,6,7,8-tetrahydrofolate</name>
        <dbReference type="ChEBI" id="CHEBI:15636"/>
    </cofactor>
</comment>
<dbReference type="PROSITE" id="PS00691">
    <property type="entry name" value="DNA_PHOTOLYASES_1_2"/>
    <property type="match status" value="1"/>
</dbReference>
<feature type="site" description="Electron transfer via tryptophanyl radical" evidence="13">
    <location>
        <position position="367"/>
    </location>
</feature>
<accession>A0A6G9QMQ5</accession>
<name>A0A6G9QMQ5_9GAMM</name>
<keyword evidence="17" id="KW-1185">Reference proteome</keyword>
<comment type="cofactor">
    <cofactor evidence="12">
        <name>FAD</name>
        <dbReference type="ChEBI" id="CHEBI:57692"/>
    </cofactor>
    <text evidence="12">Binds 1 FAD per subunit.</text>
</comment>
<dbReference type="FunFam" id="1.10.579.10:FF:000003">
    <property type="entry name" value="Deoxyribodipyrimidine photo-lyase"/>
    <property type="match status" value="1"/>
</dbReference>
<sequence length="486" mass="55561">MQQNVNSVVWFRQDLRTSDHPALAMACTFAKQYGSQVKALYFVTPQQWAEHDVAPIQIDFIERHVNLLAQSLANIGIELTVVHLPRFADISPWLSQFCAQHQIGVIYAANEPEFNERQRDVAIIEAGLPLHLLDQDCLLAPGSVQNQAGQMYKVFTPFSKEWKKQAASIHIKPLKAAIFEASLPKPKPIHFELGEFYPHPVSSQIWDCGEDVARNILIRFLKQDVADYQLQRDFPALEGTSRLSPYLAIGAISARQCITAILYYYPDALTNEASPAKTWLNELIWREFYRHLLVAFPRLSRGQNFNVLGKNIQWRNNVDEFNAWCKGQTGYPIVDAAMRQLNQTGWMHNRLRMVVASFLTKHLLIDWRWGEKYFRQHLIDGDLAANNGGWQWSAGTGCDAQPYFRVFNPMAQSSKFDPDASFIKQYVPEVANWSLKNIHEPQFESQPYSSPSLFEQTQAAYPRPIVEHAMARKRAIEVLSSLKKGA</sequence>
<dbReference type="Pfam" id="PF00875">
    <property type="entry name" value="DNA_photolyase"/>
    <property type="match status" value="1"/>
</dbReference>
<comment type="similarity">
    <text evidence="14">Belongs to the DNA photolyase family.</text>
</comment>
<dbReference type="Proteomes" id="UP000502608">
    <property type="component" value="Chromosome"/>
</dbReference>
<evidence type="ECO:0000256" key="2">
    <source>
        <dbReference type="ARBA" id="ARBA00005862"/>
    </source>
</evidence>
<evidence type="ECO:0000256" key="14">
    <source>
        <dbReference type="RuleBase" id="RU004182"/>
    </source>
</evidence>
<dbReference type="PROSITE" id="PS51645">
    <property type="entry name" value="PHR_CRY_ALPHA_BETA"/>
    <property type="match status" value="1"/>
</dbReference>
<dbReference type="GO" id="GO:0071949">
    <property type="term" value="F:FAD binding"/>
    <property type="evidence" value="ECO:0007669"/>
    <property type="project" value="TreeGrafter"/>
</dbReference>
<dbReference type="GO" id="GO:0009416">
    <property type="term" value="P:response to light stimulus"/>
    <property type="evidence" value="ECO:0007669"/>
    <property type="project" value="TreeGrafter"/>
</dbReference>
<dbReference type="SUPFAM" id="SSF52425">
    <property type="entry name" value="Cryptochrome/photolyase, N-terminal domain"/>
    <property type="match status" value="1"/>
</dbReference>
<dbReference type="GO" id="GO:0000719">
    <property type="term" value="P:photoreactive repair"/>
    <property type="evidence" value="ECO:0007669"/>
    <property type="project" value="UniProtKB-ARBA"/>
</dbReference>
<dbReference type="Gene3D" id="1.10.579.10">
    <property type="entry name" value="DNA Cyclobutane Dipyrimidine Photolyase, subunit A, domain 3"/>
    <property type="match status" value="1"/>
</dbReference>
<dbReference type="InterPro" id="IPR036155">
    <property type="entry name" value="Crypto/Photolyase_N_sf"/>
</dbReference>
<feature type="binding site" evidence="12">
    <location>
        <begin position="282"/>
        <end position="289"/>
    </location>
    <ligand>
        <name>FAD</name>
        <dbReference type="ChEBI" id="CHEBI:57692"/>
    </ligand>
</feature>
<dbReference type="AlphaFoldDB" id="A0A6G9QMQ5"/>
<dbReference type="InterPro" id="IPR018394">
    <property type="entry name" value="DNA_photolyase_1_CS_C"/>
</dbReference>
<protein>
    <recommendedName>
        <fullName evidence="4">Deoxyribodipyrimidine photo-lyase</fullName>
        <ecNumber evidence="3">4.1.99.3</ecNumber>
    </recommendedName>
    <alternativeName>
        <fullName evidence="8">DNA photolyase</fullName>
    </alternativeName>
    <alternativeName>
        <fullName evidence="11">Photoreactivating enzyme</fullName>
    </alternativeName>
</protein>
<dbReference type="PANTHER" id="PTHR11455:SF9">
    <property type="entry name" value="CRYPTOCHROME CIRCADIAN CLOCK 5 ISOFORM X1"/>
    <property type="match status" value="1"/>
</dbReference>
<evidence type="ECO:0000256" key="7">
    <source>
        <dbReference type="ARBA" id="ARBA00022991"/>
    </source>
</evidence>
<dbReference type="EMBL" id="CP050313">
    <property type="protein sequence ID" value="QIR15337.1"/>
    <property type="molecule type" value="Genomic_DNA"/>
</dbReference>
<keyword evidence="7 14" id="KW-0157">Chromophore</keyword>
<evidence type="ECO:0000256" key="3">
    <source>
        <dbReference type="ARBA" id="ARBA00013149"/>
    </source>
</evidence>
<dbReference type="InterPro" id="IPR006050">
    <property type="entry name" value="DNA_photolyase_N"/>
</dbReference>
<dbReference type="KEGG" id="saes:HBH39_13255"/>
<feature type="binding site" evidence="12">
    <location>
        <begin position="240"/>
        <end position="244"/>
    </location>
    <ligand>
        <name>FAD</name>
        <dbReference type="ChEBI" id="CHEBI:57692"/>
    </ligand>
</feature>
<evidence type="ECO:0000256" key="13">
    <source>
        <dbReference type="PIRSR" id="PIRSR602081-2"/>
    </source>
</evidence>
<dbReference type="InterPro" id="IPR014729">
    <property type="entry name" value="Rossmann-like_a/b/a_fold"/>
</dbReference>
<evidence type="ECO:0000256" key="12">
    <source>
        <dbReference type="PIRSR" id="PIRSR602081-1"/>
    </source>
</evidence>
<dbReference type="RefSeq" id="WP_167679025.1">
    <property type="nucleotide sequence ID" value="NZ_CP050313.1"/>
</dbReference>
<dbReference type="Gene3D" id="1.25.40.80">
    <property type="match status" value="1"/>
</dbReference>
<dbReference type="PROSITE" id="PS00394">
    <property type="entry name" value="DNA_PHOTOLYASES_1_1"/>
    <property type="match status" value="1"/>
</dbReference>
<dbReference type="Gene3D" id="3.40.50.620">
    <property type="entry name" value="HUPs"/>
    <property type="match status" value="1"/>
</dbReference>
<evidence type="ECO:0000259" key="15">
    <source>
        <dbReference type="PROSITE" id="PS51645"/>
    </source>
</evidence>
<dbReference type="PANTHER" id="PTHR11455">
    <property type="entry name" value="CRYPTOCHROME"/>
    <property type="match status" value="1"/>
</dbReference>
<comment type="function">
    <text evidence="10">Involved in repair of UV radiation-induced DNA damage. Catalyzes the light-dependent monomerization (300-600 nm) of cyclobutyl pyrimidine dimers (in cis-syn configuration), which are formed between adjacent bases on the same DNA strand upon exposure to ultraviolet radiation.</text>
</comment>
<feature type="binding site" evidence="12">
    <location>
        <position position="279"/>
    </location>
    <ligand>
        <name>FAD</name>
        <dbReference type="ChEBI" id="CHEBI:57692"/>
    </ligand>
</feature>
<dbReference type="GO" id="GO:0003904">
    <property type="term" value="F:deoxyribodipyrimidine photo-lyase activity"/>
    <property type="evidence" value="ECO:0007669"/>
    <property type="project" value="UniProtKB-EC"/>
</dbReference>
<feature type="domain" description="Photolyase/cryptochrome alpha/beta" evidence="15">
    <location>
        <begin position="5"/>
        <end position="138"/>
    </location>
</feature>
<keyword evidence="6 12" id="KW-0274">FAD</keyword>
<evidence type="ECO:0000256" key="9">
    <source>
        <dbReference type="ARBA" id="ARBA00033999"/>
    </source>
</evidence>
<evidence type="ECO:0000256" key="6">
    <source>
        <dbReference type="ARBA" id="ARBA00022827"/>
    </source>
</evidence>
<evidence type="ECO:0000256" key="1">
    <source>
        <dbReference type="ARBA" id="ARBA00001932"/>
    </source>
</evidence>
<feature type="binding site" evidence="12">
    <location>
        <position position="228"/>
    </location>
    <ligand>
        <name>FAD</name>
        <dbReference type="ChEBI" id="CHEBI:57692"/>
    </ligand>
</feature>
<dbReference type="NCBIfam" id="NF007955">
    <property type="entry name" value="PRK10674.1"/>
    <property type="match status" value="1"/>
</dbReference>
<keyword evidence="5 12" id="KW-0285">Flavoprotein</keyword>
<evidence type="ECO:0000256" key="10">
    <source>
        <dbReference type="ARBA" id="ARBA00059220"/>
    </source>
</evidence>
<dbReference type="GO" id="GO:0003677">
    <property type="term" value="F:DNA binding"/>
    <property type="evidence" value="ECO:0007669"/>
    <property type="project" value="TreeGrafter"/>
</dbReference>
<dbReference type="PRINTS" id="PR00147">
    <property type="entry name" value="DNAPHOTLYASE"/>
</dbReference>
<dbReference type="SUPFAM" id="SSF48173">
    <property type="entry name" value="Cryptochrome/photolyase FAD-binding domain"/>
    <property type="match status" value="1"/>
</dbReference>
<evidence type="ECO:0000256" key="5">
    <source>
        <dbReference type="ARBA" id="ARBA00022630"/>
    </source>
</evidence>
<feature type="site" description="Electron transfer via tryptophanyl radical" evidence="13">
    <location>
        <position position="314"/>
    </location>
</feature>